<dbReference type="InterPro" id="IPR051211">
    <property type="entry name" value="PG_lysyltransferase"/>
</dbReference>
<feature type="transmembrane region" description="Helical" evidence="14">
    <location>
        <begin position="333"/>
        <end position="351"/>
    </location>
</feature>
<evidence type="ECO:0000256" key="8">
    <source>
        <dbReference type="ARBA" id="ARBA00022989"/>
    </source>
</evidence>
<accession>A0A2P2BVB0</accession>
<evidence type="ECO:0000313" key="17">
    <source>
        <dbReference type="Proteomes" id="UP000245695"/>
    </source>
</evidence>
<keyword evidence="7 14" id="KW-0812">Transmembrane</keyword>
<dbReference type="EMBL" id="LN650648">
    <property type="protein sequence ID" value="CEI74269.1"/>
    <property type="molecule type" value="Genomic_DNA"/>
</dbReference>
<keyword evidence="17" id="KW-1185">Reference proteome</keyword>
<dbReference type="InterPro" id="IPR016181">
    <property type="entry name" value="Acyl_CoA_acyltransferase"/>
</dbReference>
<dbReference type="KEGG" id="rhom:FRIFI_2752"/>
<protein>
    <recommendedName>
        <fullName evidence="4 14">Phosphatidylglycerol lysyltransferase</fullName>
        <ecNumber evidence="3 14">2.3.2.3</ecNumber>
    </recommendedName>
    <alternativeName>
        <fullName evidence="12 14">Lysylphosphatidylglycerol synthase</fullName>
    </alternativeName>
</protein>
<sequence>MKEFISVVSSFNMNTFKLYADKLTLINSITIILLGIISYLPLSLYDFVLKRRVNINLDNRELYKFSWIASSIASIAGFGGSTAIALKSNFYGNYVKDKKLLVKEISKIVALNLTGFSMVSFIYAITNFESLKLNDWTSILTLIISVYFPAISIYFIYKFIKGNDEDRKDIKDAVTIMGISALEWLTTIVLIYSIMLVLDANISFMKLFPVFVLAIIVAIVSLSPGGLGSFDLTMILGLQALNVPSEKVLLAIFLYRISYYIVPLIIGLILYGNVMWKTVDDDIRDIVMTILSKMAHIGIVLIVLLTGSILLISEAIPEVINKINIISRVSHLSIIYIPDKFAIVLGFLLIAMSRLLIYKSKNIYKLTLIIVALCIGVTFAQGTDYGRALYLVIVGLIIWLGKKQFYRESFVMRWGIFIQDVIILLSFLILYLYTFYASVHGKVGKIPFTQYQIQFSNASSNVMFLSIAGFIIAILFLCIIYYKNGKNEFPKMKLEECKDDVENILNKFGGTSIIHFIYLNDKYVYINKDKDVLIQYQTYANKIFILGNPVGNDENIFNTIQEFYELADKYGYIPTFCAIDDKLIPYLHETGYEFFKLGEEAAVDLNKFTLEGRKMKSVRNAISRVSKEEYTFEVVKPPFSDEFMDSIKAVSDEWLCGRQEKGFSIGFFDVEYLSRNPISIVKNKDGEIKGFANFMPMYDGHKTLSIDLMRFSHETCNGIMDFMFVNLFEWGKENGYSRFNMGMAPLSNVGISKYAFLGEKIAAKVYSHGHKFYSFQGLKKFKEKYCDSWDGRYMAYKRKTSLITTMIQVILLVSKPIEKVD</sequence>
<evidence type="ECO:0000256" key="3">
    <source>
        <dbReference type="ARBA" id="ARBA00012014"/>
    </source>
</evidence>
<feature type="transmembrane region" description="Helical" evidence="14">
    <location>
        <begin position="414"/>
        <end position="433"/>
    </location>
</feature>
<feature type="transmembrane region" description="Helical" evidence="14">
    <location>
        <begin position="294"/>
        <end position="313"/>
    </location>
</feature>
<reference evidence="16 17" key="1">
    <citation type="submission" date="2014-09" db="EMBL/GenBank/DDBJ databases">
        <authorList>
            <person name="Hornung B.V."/>
        </authorList>
    </citation>
    <scope>NUCLEOTIDE SEQUENCE [LARGE SCALE GENOMIC DNA]</scope>
    <source>
        <strain evidence="16 17">FRIFI</strain>
    </source>
</reference>
<feature type="transmembrane region" description="Helical" evidence="14">
    <location>
        <begin position="105"/>
        <end position="125"/>
    </location>
</feature>
<comment type="subcellular location">
    <subcellularLocation>
        <location evidence="1 14">Cell membrane</location>
        <topology evidence="1 14">Multi-pass membrane protein</topology>
    </subcellularLocation>
</comment>
<dbReference type="PANTHER" id="PTHR34697">
    <property type="entry name" value="PHOSPHATIDYLGLYCEROL LYSYLTRANSFERASE"/>
    <property type="match status" value="1"/>
</dbReference>
<evidence type="ECO:0000256" key="6">
    <source>
        <dbReference type="ARBA" id="ARBA00022679"/>
    </source>
</evidence>
<feature type="transmembrane region" description="Helical" evidence="14">
    <location>
        <begin position="137"/>
        <end position="157"/>
    </location>
</feature>
<organism evidence="16 17">
    <name type="scientific">Romboutsia hominis</name>
    <dbReference type="NCBI Taxonomy" id="1507512"/>
    <lineage>
        <taxon>Bacteria</taxon>
        <taxon>Bacillati</taxon>
        <taxon>Bacillota</taxon>
        <taxon>Clostridia</taxon>
        <taxon>Peptostreptococcales</taxon>
        <taxon>Peptostreptococcaceae</taxon>
        <taxon>Romboutsia</taxon>
    </lineage>
</organism>
<proteinExistence type="inferred from homology"/>
<keyword evidence="8 14" id="KW-1133">Transmembrane helix</keyword>
<dbReference type="Proteomes" id="UP000245695">
    <property type="component" value="Chromosome 1"/>
</dbReference>
<name>A0A2P2BVB0_9FIRM</name>
<dbReference type="NCBIfam" id="TIGR00374">
    <property type="entry name" value="flippase-like domain"/>
    <property type="match status" value="1"/>
</dbReference>
<gene>
    <name evidence="14" type="primary">mprF</name>
    <name evidence="16" type="ORF">FRIFI_2752</name>
</gene>
<evidence type="ECO:0000256" key="1">
    <source>
        <dbReference type="ARBA" id="ARBA00004651"/>
    </source>
</evidence>
<dbReference type="GO" id="GO:0046677">
    <property type="term" value="P:response to antibiotic"/>
    <property type="evidence" value="ECO:0007669"/>
    <property type="project" value="UniProtKB-KW"/>
</dbReference>
<evidence type="ECO:0000256" key="12">
    <source>
        <dbReference type="ARBA" id="ARBA00031899"/>
    </source>
</evidence>
<dbReference type="NCBIfam" id="NF033480">
    <property type="entry name" value="bifunc_MprF"/>
    <property type="match status" value="1"/>
</dbReference>
<evidence type="ECO:0000256" key="11">
    <source>
        <dbReference type="ARBA" id="ARBA00023251"/>
    </source>
</evidence>
<dbReference type="GO" id="GO:0055091">
    <property type="term" value="P:phospholipid homeostasis"/>
    <property type="evidence" value="ECO:0007669"/>
    <property type="project" value="TreeGrafter"/>
</dbReference>
<evidence type="ECO:0000259" key="15">
    <source>
        <dbReference type="Pfam" id="PF09924"/>
    </source>
</evidence>
<comment type="catalytic activity">
    <reaction evidence="13 14">
        <text>L-lysyl-tRNA(Lys) + a 1,2-diacyl-sn-glycero-3-phospho-(1'-sn-glycerol) = a 1,2-diacyl-sn-glycero-3-phospho-1'-(3'-O-L-lysyl)-sn-glycerol + tRNA(Lys)</text>
        <dbReference type="Rhea" id="RHEA:10668"/>
        <dbReference type="Rhea" id="RHEA-COMP:9696"/>
        <dbReference type="Rhea" id="RHEA-COMP:9697"/>
        <dbReference type="ChEBI" id="CHEBI:64716"/>
        <dbReference type="ChEBI" id="CHEBI:75792"/>
        <dbReference type="ChEBI" id="CHEBI:78442"/>
        <dbReference type="ChEBI" id="CHEBI:78529"/>
        <dbReference type="EC" id="2.3.2.3"/>
    </reaction>
</comment>
<feature type="domain" description="Phosphatidylglycerol lysyltransferase C-terminal" evidence="15">
    <location>
        <begin position="504"/>
        <end position="796"/>
    </location>
</feature>
<dbReference type="Pfam" id="PF03706">
    <property type="entry name" value="LPG_synthase_TM"/>
    <property type="match status" value="1"/>
</dbReference>
<feature type="transmembrane region" description="Helical" evidence="14">
    <location>
        <begin position="65"/>
        <end position="85"/>
    </location>
</feature>
<keyword evidence="10 14" id="KW-0472">Membrane</keyword>
<dbReference type="PANTHER" id="PTHR34697:SF2">
    <property type="entry name" value="PHOSPHATIDYLGLYCEROL LYSYLTRANSFERASE"/>
    <property type="match status" value="1"/>
</dbReference>
<evidence type="ECO:0000256" key="14">
    <source>
        <dbReference type="RuleBase" id="RU363042"/>
    </source>
</evidence>
<evidence type="ECO:0000256" key="9">
    <source>
        <dbReference type="ARBA" id="ARBA00023098"/>
    </source>
</evidence>
<dbReference type="GO" id="GO:0050071">
    <property type="term" value="F:phosphatidylglycerol lysyltransferase activity"/>
    <property type="evidence" value="ECO:0007669"/>
    <property type="project" value="UniProtKB-EC"/>
</dbReference>
<dbReference type="InterPro" id="IPR024320">
    <property type="entry name" value="LPG_synthase_C"/>
</dbReference>
<feature type="transmembrane region" description="Helical" evidence="14">
    <location>
        <begin position="177"/>
        <end position="198"/>
    </location>
</feature>
<dbReference type="Pfam" id="PF09924">
    <property type="entry name" value="LPG_synthase_C"/>
    <property type="match status" value="1"/>
</dbReference>
<evidence type="ECO:0000256" key="5">
    <source>
        <dbReference type="ARBA" id="ARBA00022475"/>
    </source>
</evidence>
<keyword evidence="11 14" id="KW-0046">Antibiotic resistance</keyword>
<keyword evidence="5" id="KW-1003">Cell membrane</keyword>
<dbReference type="EC" id="2.3.2.3" evidence="3 14"/>
<evidence type="ECO:0000256" key="7">
    <source>
        <dbReference type="ARBA" id="ARBA00022692"/>
    </source>
</evidence>
<feature type="transmembrane region" description="Helical" evidence="14">
    <location>
        <begin position="385"/>
        <end position="402"/>
    </location>
</feature>
<keyword evidence="6 14" id="KW-0808">Transferase</keyword>
<feature type="transmembrane region" description="Helical" evidence="14">
    <location>
        <begin position="250"/>
        <end position="274"/>
    </location>
</feature>
<dbReference type="InterPro" id="IPR022791">
    <property type="entry name" value="L-PG_synthase/AglD"/>
</dbReference>
<comment type="function">
    <text evidence="14">Catalyzes the transfer of a lysyl group from L-lysyl-tRNA(Lys) to membrane-bound phosphatidylglycerol (PG), which produces lysylphosphatidylglycerol (LPG), a major component of the bacterial membrane with a positive net charge. LPG synthesis contributes to bacterial virulence as it is involved in the resistance mechanism against cationic antimicrobial peptides (CAMP) produces by the host's immune system (defensins, cathelicidins) and by the competing microorganisms.</text>
</comment>
<evidence type="ECO:0000256" key="10">
    <source>
        <dbReference type="ARBA" id="ARBA00023136"/>
    </source>
</evidence>
<evidence type="ECO:0000256" key="2">
    <source>
        <dbReference type="ARBA" id="ARBA00008627"/>
    </source>
</evidence>
<feature type="transmembrane region" description="Helical" evidence="14">
    <location>
        <begin position="210"/>
        <end position="230"/>
    </location>
</feature>
<evidence type="ECO:0000313" key="16">
    <source>
        <dbReference type="EMBL" id="CEI74269.1"/>
    </source>
</evidence>
<evidence type="ECO:0000256" key="4">
    <source>
        <dbReference type="ARBA" id="ARBA00021546"/>
    </source>
</evidence>
<feature type="transmembrane region" description="Helical" evidence="14">
    <location>
        <begin position="462"/>
        <end position="482"/>
    </location>
</feature>
<evidence type="ECO:0000256" key="13">
    <source>
        <dbReference type="ARBA" id="ARBA00047540"/>
    </source>
</evidence>
<feature type="transmembrane region" description="Helical" evidence="14">
    <location>
        <begin position="23"/>
        <end position="44"/>
    </location>
</feature>
<dbReference type="GO" id="GO:0005886">
    <property type="term" value="C:plasma membrane"/>
    <property type="evidence" value="ECO:0007669"/>
    <property type="project" value="UniProtKB-SubCell"/>
</dbReference>
<comment type="similarity">
    <text evidence="2 14">Belongs to the LPG synthase family.</text>
</comment>
<dbReference type="SUPFAM" id="SSF55729">
    <property type="entry name" value="Acyl-CoA N-acyltransferases (Nat)"/>
    <property type="match status" value="1"/>
</dbReference>
<dbReference type="AlphaFoldDB" id="A0A2P2BVB0"/>
<dbReference type="GO" id="GO:0006629">
    <property type="term" value="P:lipid metabolic process"/>
    <property type="evidence" value="ECO:0007669"/>
    <property type="project" value="UniProtKB-KW"/>
</dbReference>
<keyword evidence="9 14" id="KW-0443">Lipid metabolism</keyword>